<dbReference type="Proteomes" id="UP000322887">
    <property type="component" value="Chromosome"/>
</dbReference>
<evidence type="ECO:0000313" key="1">
    <source>
        <dbReference type="EMBL" id="HCO27133.1"/>
    </source>
</evidence>
<dbReference type="AlphaFoldDB" id="A0A3D3RE96"/>
<evidence type="ECO:0000313" key="2">
    <source>
        <dbReference type="EMBL" id="QEG18871.1"/>
    </source>
</evidence>
<protein>
    <submittedName>
        <fullName evidence="1">Uncharacterized protein</fullName>
    </submittedName>
</protein>
<dbReference type="RefSeq" id="WP_002648812.1">
    <property type="nucleotide sequence ID" value="NZ_CAXAST010000006.1"/>
</dbReference>
<reference evidence="1 3" key="1">
    <citation type="journal article" date="2018" name="Nat. Biotechnol.">
        <title>A standardized bacterial taxonomy based on genome phylogeny substantially revises the tree of life.</title>
        <authorList>
            <person name="Parks D.H."/>
            <person name="Chuvochina M."/>
            <person name="Waite D.W."/>
            <person name="Rinke C."/>
            <person name="Skarshewski A."/>
            <person name="Chaumeil P.A."/>
            <person name="Hugenholtz P."/>
        </authorList>
    </citation>
    <scope>NUCLEOTIDE SEQUENCE [LARGE SCALE GENOMIC DNA]</scope>
    <source>
        <strain evidence="1">UBA9375</strain>
    </source>
</reference>
<proteinExistence type="predicted"/>
<dbReference type="Proteomes" id="UP000263642">
    <property type="component" value="Unassembled WGS sequence"/>
</dbReference>
<gene>
    <name evidence="1" type="ORF">DIT97_30535</name>
    <name evidence="2" type="ORF">GmarT_47650</name>
</gene>
<evidence type="ECO:0000313" key="4">
    <source>
        <dbReference type="Proteomes" id="UP000322887"/>
    </source>
</evidence>
<dbReference type="EMBL" id="DQAY01000190">
    <property type="protein sequence ID" value="HCO27133.1"/>
    <property type="molecule type" value="Genomic_DNA"/>
</dbReference>
<dbReference type="EMBL" id="CP042910">
    <property type="protein sequence ID" value="QEG18871.1"/>
    <property type="molecule type" value="Genomic_DNA"/>
</dbReference>
<reference evidence="2 4" key="2">
    <citation type="submission" date="2019-08" db="EMBL/GenBank/DDBJ databases">
        <title>Deep-cultivation of Planctomycetes and their phenomic and genomic characterization uncovers novel biology.</title>
        <authorList>
            <person name="Wiegand S."/>
            <person name="Jogler M."/>
            <person name="Boedeker C."/>
            <person name="Pinto D."/>
            <person name="Vollmers J."/>
            <person name="Rivas-Marin E."/>
            <person name="Kohn T."/>
            <person name="Peeters S.H."/>
            <person name="Heuer A."/>
            <person name="Rast P."/>
            <person name="Oberbeckmann S."/>
            <person name="Bunk B."/>
            <person name="Jeske O."/>
            <person name="Meyerdierks A."/>
            <person name="Storesund J.E."/>
            <person name="Kallscheuer N."/>
            <person name="Luecker S."/>
            <person name="Lage O.M."/>
            <person name="Pohl T."/>
            <person name="Merkel B.J."/>
            <person name="Hornburger P."/>
            <person name="Mueller R.-W."/>
            <person name="Bruemmer F."/>
            <person name="Labrenz M."/>
            <person name="Spormann A.M."/>
            <person name="Op den Camp H."/>
            <person name="Overmann J."/>
            <person name="Amann R."/>
            <person name="Jetten M.S.M."/>
            <person name="Mascher T."/>
            <person name="Medema M.H."/>
            <person name="Devos D.P."/>
            <person name="Kaster A.-K."/>
            <person name="Ovreas L."/>
            <person name="Rohde M."/>
            <person name="Galperin M.Y."/>
            <person name="Jogler C."/>
        </authorList>
    </citation>
    <scope>NUCLEOTIDE SEQUENCE [LARGE SCALE GENOMIC DNA]</scope>
    <source>
        <strain evidence="2 4">DSM 8797</strain>
    </source>
</reference>
<accession>A0A3D3RE96</accession>
<keyword evidence="4" id="KW-1185">Reference proteome</keyword>
<accession>A0A517XH92</accession>
<dbReference type="GeneID" id="98649221"/>
<organism evidence="1 3">
    <name type="scientific">Gimesia maris</name>
    <dbReference type="NCBI Taxonomy" id="122"/>
    <lineage>
        <taxon>Bacteria</taxon>
        <taxon>Pseudomonadati</taxon>
        <taxon>Planctomycetota</taxon>
        <taxon>Planctomycetia</taxon>
        <taxon>Planctomycetales</taxon>
        <taxon>Planctomycetaceae</taxon>
        <taxon>Gimesia</taxon>
    </lineage>
</organism>
<name>A0A3D3RE96_9PLAN</name>
<sequence>MSILKVYYPDEPQTEPVVSLEETTPMILPFRRASVKKSHNRNQEDWVLKRARTIFLNQQCTDCGSSAVEKLELRDGLLNQKNRLIPGTATVVGFRCHSCDSEWPA</sequence>
<evidence type="ECO:0000313" key="3">
    <source>
        <dbReference type="Proteomes" id="UP000263642"/>
    </source>
</evidence>